<dbReference type="AlphaFoldDB" id="A0A840ASB8"/>
<protein>
    <submittedName>
        <fullName evidence="2">Sugar phosphate isomerase/epimerase</fullName>
    </submittedName>
</protein>
<gene>
    <name evidence="2" type="ORF">GGR25_003196</name>
</gene>
<dbReference type="EMBL" id="JACIDS010000004">
    <property type="protein sequence ID" value="MBB3932138.1"/>
    <property type="molecule type" value="Genomic_DNA"/>
</dbReference>
<reference evidence="2 3" key="1">
    <citation type="submission" date="2020-08" db="EMBL/GenBank/DDBJ databases">
        <title>Genomic Encyclopedia of Type Strains, Phase IV (KMG-IV): sequencing the most valuable type-strain genomes for metagenomic binning, comparative biology and taxonomic classification.</title>
        <authorList>
            <person name="Goeker M."/>
        </authorList>
    </citation>
    <scope>NUCLEOTIDE SEQUENCE [LARGE SCALE GENOMIC DNA]</scope>
    <source>
        <strain evidence="2 3">DSM 25966</strain>
    </source>
</reference>
<dbReference type="SUPFAM" id="SSF51658">
    <property type="entry name" value="Xylose isomerase-like"/>
    <property type="match status" value="1"/>
</dbReference>
<keyword evidence="3" id="KW-1185">Reference proteome</keyword>
<comment type="caution">
    <text evidence="2">The sequence shown here is derived from an EMBL/GenBank/DDBJ whole genome shotgun (WGS) entry which is preliminary data.</text>
</comment>
<dbReference type="InterPro" id="IPR050312">
    <property type="entry name" value="IolE/XylAMocC-like"/>
</dbReference>
<sequence length="270" mass="29681">MELSLTSWSLPACSLDEAAGIAKVLGIGALDLGYFFGPALDKAALLAEPERVAERVLGLGIDLPNLYHLFGDSLSDRNLADRRNIERNLADFRQVARFCAAASIPTVFVLPGVVNAGQSRRDAFAQSAESLARLLPIAEEAGVTLTIEPHVHSYLESPALVLDLLDQVPGLKLTLDYAHFTCLGWRQDEIDVLAPYAAHVHLRQSKIGELQTKLDKGTINIAAELGVLRASGYDGRLSIEYTFQDYMNSLYDDILTETIRMRDLVRSWQA</sequence>
<dbReference type="PANTHER" id="PTHR12110">
    <property type="entry name" value="HYDROXYPYRUVATE ISOMERASE"/>
    <property type="match status" value="1"/>
</dbReference>
<dbReference type="InterPro" id="IPR036237">
    <property type="entry name" value="Xyl_isomerase-like_sf"/>
</dbReference>
<dbReference type="PANTHER" id="PTHR12110:SF53">
    <property type="entry name" value="BLR5974 PROTEIN"/>
    <property type="match status" value="1"/>
</dbReference>
<dbReference type="Gene3D" id="3.20.20.150">
    <property type="entry name" value="Divalent-metal-dependent TIM barrel enzymes"/>
    <property type="match status" value="1"/>
</dbReference>
<organism evidence="2 3">
    <name type="scientific">Kaistia hirudinis</name>
    <dbReference type="NCBI Taxonomy" id="1293440"/>
    <lineage>
        <taxon>Bacteria</taxon>
        <taxon>Pseudomonadati</taxon>
        <taxon>Pseudomonadota</taxon>
        <taxon>Alphaproteobacteria</taxon>
        <taxon>Hyphomicrobiales</taxon>
        <taxon>Kaistiaceae</taxon>
        <taxon>Kaistia</taxon>
    </lineage>
</organism>
<dbReference type="GO" id="GO:0016853">
    <property type="term" value="F:isomerase activity"/>
    <property type="evidence" value="ECO:0007669"/>
    <property type="project" value="UniProtKB-KW"/>
</dbReference>
<name>A0A840ASB8_9HYPH</name>
<dbReference type="RefSeq" id="WP_183399800.1">
    <property type="nucleotide sequence ID" value="NZ_JACIDS010000004.1"/>
</dbReference>
<evidence type="ECO:0000313" key="3">
    <source>
        <dbReference type="Proteomes" id="UP000553963"/>
    </source>
</evidence>
<feature type="domain" description="Xylose isomerase-like TIM barrel" evidence="1">
    <location>
        <begin position="25"/>
        <end position="242"/>
    </location>
</feature>
<evidence type="ECO:0000313" key="2">
    <source>
        <dbReference type="EMBL" id="MBB3932138.1"/>
    </source>
</evidence>
<evidence type="ECO:0000259" key="1">
    <source>
        <dbReference type="Pfam" id="PF01261"/>
    </source>
</evidence>
<dbReference type="Pfam" id="PF01261">
    <property type="entry name" value="AP_endonuc_2"/>
    <property type="match status" value="1"/>
</dbReference>
<proteinExistence type="predicted"/>
<keyword evidence="2" id="KW-0413">Isomerase</keyword>
<dbReference type="InterPro" id="IPR013022">
    <property type="entry name" value="Xyl_isomerase-like_TIM-brl"/>
</dbReference>
<accession>A0A840ASB8</accession>
<dbReference type="Proteomes" id="UP000553963">
    <property type="component" value="Unassembled WGS sequence"/>
</dbReference>